<gene>
    <name evidence="1" type="ORF">GN299_05315</name>
</gene>
<reference evidence="1 2" key="1">
    <citation type="submission" date="2019-12" db="EMBL/GenBank/DDBJ databases">
        <authorList>
            <person name="Woiski C."/>
        </authorList>
    </citation>
    <scope>NUCLEOTIDE SEQUENCE [LARGE SCALE GENOMIC DNA]</scope>
    <source>
        <strain evidence="1 2">BOE100</strain>
    </source>
</reference>
<proteinExistence type="predicted"/>
<accession>A0A7V8EJC2</accession>
<name>A0A7V8EJC2_PSEPU</name>
<dbReference type="RefSeq" id="WP_054883608.1">
    <property type="nucleotide sequence ID" value="NZ_WOWR01000004.1"/>
</dbReference>
<dbReference type="AlphaFoldDB" id="A0A7V8EJC2"/>
<dbReference type="EMBL" id="WOWR01000004">
    <property type="protein sequence ID" value="KAF0255896.1"/>
    <property type="molecule type" value="Genomic_DNA"/>
</dbReference>
<protein>
    <submittedName>
        <fullName evidence="1">Uncharacterized protein</fullName>
    </submittedName>
</protein>
<comment type="caution">
    <text evidence="1">The sequence shown here is derived from an EMBL/GenBank/DDBJ whole genome shotgun (WGS) entry which is preliminary data.</text>
</comment>
<evidence type="ECO:0000313" key="2">
    <source>
        <dbReference type="Proteomes" id="UP000442695"/>
    </source>
</evidence>
<evidence type="ECO:0000313" key="1">
    <source>
        <dbReference type="EMBL" id="KAF0255896.1"/>
    </source>
</evidence>
<organism evidence="1 2">
    <name type="scientific">Pseudomonas putida</name>
    <name type="common">Arthrobacter siderocapsulatus</name>
    <dbReference type="NCBI Taxonomy" id="303"/>
    <lineage>
        <taxon>Bacteria</taxon>
        <taxon>Pseudomonadati</taxon>
        <taxon>Pseudomonadota</taxon>
        <taxon>Gammaproteobacteria</taxon>
        <taxon>Pseudomonadales</taxon>
        <taxon>Pseudomonadaceae</taxon>
        <taxon>Pseudomonas</taxon>
    </lineage>
</organism>
<sequence>MDRAIEKLVVPEKVLRLHMEGIDELGGDVRLGSFIDKLSCLKAALAETESLMASGAHTKVDFVVSELSHSSPAMIGLRGIDHADSAVNAGSIMDELARFIISVRANTEAVTSDKAKLIGHLRKLASGVGERFSRIWIDGPGLKVIKFDEAAAKAFEQALPDTRREIGSFKGTVKRYSGINNQLYFKIVPPVGGMEIKCTFTSKLLSQAAAAVENTATVEGELKYYGDDFWPYEIKVTTIEIHPKDSDLPTLAGLAGSEPEIGGEQDAEDYVRELRSGW</sequence>
<dbReference type="Proteomes" id="UP000442695">
    <property type="component" value="Unassembled WGS sequence"/>
</dbReference>